<dbReference type="Proteomes" id="UP000013996">
    <property type="component" value="Unassembled WGS sequence"/>
</dbReference>
<sequence length="37" mass="4565">MKEGSPTFRPKKIFLHYHIYRSITAENRFRPEKIIIF</sequence>
<dbReference type="AlphaFoldDB" id="A0A5E8HFH1"/>
<evidence type="ECO:0000313" key="2">
    <source>
        <dbReference type="Proteomes" id="UP000013996"/>
    </source>
</evidence>
<proteinExistence type="predicted"/>
<dbReference type="STRING" id="1249483.LEP1GSC202_0731"/>
<organism evidence="1 2">
    <name type="scientific">Leptospira yanagawae serovar Saopaulo str. Sao Paulo = ATCC 700523</name>
    <dbReference type="NCBI Taxonomy" id="1249483"/>
    <lineage>
        <taxon>Bacteria</taxon>
        <taxon>Pseudomonadati</taxon>
        <taxon>Spirochaetota</taxon>
        <taxon>Spirochaetia</taxon>
        <taxon>Leptospirales</taxon>
        <taxon>Leptospiraceae</taxon>
        <taxon>Leptospira</taxon>
    </lineage>
</organism>
<comment type="caution">
    <text evidence="1">The sequence shown here is derived from an EMBL/GenBank/DDBJ whole genome shotgun (WGS) entry which is preliminary data.</text>
</comment>
<dbReference type="EMBL" id="AOGX02000015">
    <property type="protein sequence ID" value="EOQ88746.1"/>
    <property type="molecule type" value="Genomic_DNA"/>
</dbReference>
<evidence type="ECO:0000313" key="1">
    <source>
        <dbReference type="EMBL" id="EOQ88746.1"/>
    </source>
</evidence>
<reference evidence="1 2" key="1">
    <citation type="submission" date="2013-04" db="EMBL/GenBank/DDBJ databases">
        <authorList>
            <person name="Harkins D.M."/>
            <person name="Durkin A.S."/>
            <person name="Brinkac L.M."/>
            <person name="Haft D.H."/>
            <person name="Selengut J.D."/>
            <person name="Sanka R."/>
            <person name="DePew J."/>
            <person name="Purushe J."/>
            <person name="Hartskeerl R.A."/>
            <person name="Ahmed A."/>
            <person name="van der Linden H."/>
            <person name="Goris M.G.A."/>
            <person name="Vinetz J.M."/>
            <person name="Sutton G.G."/>
            <person name="Nierman W.C."/>
            <person name="Fouts D.E."/>
        </authorList>
    </citation>
    <scope>NUCLEOTIDE SEQUENCE [LARGE SCALE GENOMIC DNA]</scope>
    <source>
        <strain evidence="1 2">Sao Paulo</strain>
    </source>
</reference>
<gene>
    <name evidence="1" type="ORF">LEP1GSC202_0731</name>
</gene>
<name>A0A5E8HFH1_9LEPT</name>
<accession>A0A5E8HFH1</accession>
<protein>
    <submittedName>
        <fullName evidence="1">Uncharacterized protein</fullName>
    </submittedName>
</protein>